<reference evidence="1 2" key="1">
    <citation type="submission" date="2014-06" db="EMBL/GenBank/DDBJ databases">
        <title>Saccharopolyspora rectivirgula DSM-43113 Genome sequencing.</title>
        <authorList>
            <person name="Barrera C."/>
            <person name="Millon L."/>
            <person name="Rognon B."/>
            <person name="Zaugg C."/>
            <person name="Monod M."/>
        </authorList>
    </citation>
    <scope>NUCLEOTIDE SEQUENCE [LARGE SCALE GENOMIC DNA]</scope>
    <source>
        <strain evidence="1 2">DSM 43113</strain>
    </source>
</reference>
<dbReference type="PANTHER" id="PTHR18901:SF38">
    <property type="entry name" value="PSEUDOURIDINE-5'-PHOSPHATASE"/>
    <property type="match status" value="1"/>
</dbReference>
<dbReference type="InterPro" id="IPR036412">
    <property type="entry name" value="HAD-like_sf"/>
</dbReference>
<dbReference type="InterPro" id="IPR023214">
    <property type="entry name" value="HAD_sf"/>
</dbReference>
<dbReference type="PANTHER" id="PTHR18901">
    <property type="entry name" value="2-DEOXYGLUCOSE-6-PHOSPHATE PHOSPHATASE 2"/>
    <property type="match status" value="1"/>
</dbReference>
<dbReference type="CDD" id="cd07505">
    <property type="entry name" value="HAD_BPGM-like"/>
    <property type="match status" value="1"/>
</dbReference>
<dbReference type="Pfam" id="PF00702">
    <property type="entry name" value="Hydrolase"/>
    <property type="match status" value="1"/>
</dbReference>
<dbReference type="Proteomes" id="UP000031419">
    <property type="component" value="Unassembled WGS sequence"/>
</dbReference>
<dbReference type="Gene3D" id="1.10.150.240">
    <property type="entry name" value="Putative phosphatase, domain 2"/>
    <property type="match status" value="1"/>
</dbReference>
<protein>
    <submittedName>
        <fullName evidence="1">HAD family hydrolase</fullName>
    </submittedName>
</protein>
<dbReference type="SUPFAM" id="SSF56784">
    <property type="entry name" value="HAD-like"/>
    <property type="match status" value="1"/>
</dbReference>
<dbReference type="InterPro" id="IPR023198">
    <property type="entry name" value="PGP-like_dom2"/>
</dbReference>
<dbReference type="STRING" id="28042.GU90_13425"/>
<evidence type="ECO:0000313" key="1">
    <source>
        <dbReference type="EMBL" id="KEI43962.1"/>
    </source>
</evidence>
<organism evidence="1 2">
    <name type="scientific">Saccharopolyspora rectivirgula</name>
    <dbReference type="NCBI Taxonomy" id="28042"/>
    <lineage>
        <taxon>Bacteria</taxon>
        <taxon>Bacillati</taxon>
        <taxon>Actinomycetota</taxon>
        <taxon>Actinomycetes</taxon>
        <taxon>Pseudonocardiales</taxon>
        <taxon>Pseudonocardiaceae</taxon>
        <taxon>Saccharopolyspora</taxon>
    </lineage>
</organism>
<evidence type="ECO:0000313" key="2">
    <source>
        <dbReference type="Proteomes" id="UP000031419"/>
    </source>
</evidence>
<dbReference type="SFLD" id="SFLDG01129">
    <property type="entry name" value="C1.5:_HAD__Beta-PGM__Phosphata"/>
    <property type="match status" value="1"/>
</dbReference>
<dbReference type="Gene3D" id="3.40.50.1000">
    <property type="entry name" value="HAD superfamily/HAD-like"/>
    <property type="match status" value="1"/>
</dbReference>
<dbReference type="SFLD" id="SFLDS00003">
    <property type="entry name" value="Haloacid_Dehalogenase"/>
    <property type="match status" value="1"/>
</dbReference>
<dbReference type="eggNOG" id="COG0637">
    <property type="taxonomic scope" value="Bacteria"/>
</dbReference>
<sequence length="218" mass="23235">MEPAGVIFDLDGVLADSEQLWDRIRKQVVAETGGDWKDGASEAMLGMSTPEWSRYLVDELGVPLTPQQVAERVIDQMAKLYAEQPPLLPGGVQAARAIAARYPTAIASSAPPRIIQAFLEVTDLLDAVRYTVSSEQVGVGKPAPDVYLDAAEGLGIDPRHGVAVEDSSNGIKAAVAAGTTVFAVPNPHFPPPQEVLRTAYRVLDDIGQLPAAIAELDR</sequence>
<dbReference type="NCBIfam" id="TIGR01509">
    <property type="entry name" value="HAD-SF-IA-v3"/>
    <property type="match status" value="1"/>
</dbReference>
<dbReference type="InterPro" id="IPR006439">
    <property type="entry name" value="HAD-SF_hydro_IA"/>
</dbReference>
<name>A0A073AY11_9PSEU</name>
<proteinExistence type="predicted"/>
<accession>A0A073AY11</accession>
<dbReference type="GO" id="GO:0016787">
    <property type="term" value="F:hydrolase activity"/>
    <property type="evidence" value="ECO:0007669"/>
    <property type="project" value="UniProtKB-KW"/>
</dbReference>
<dbReference type="EMBL" id="JNVU01000031">
    <property type="protein sequence ID" value="KEI43962.1"/>
    <property type="molecule type" value="Genomic_DNA"/>
</dbReference>
<comment type="caution">
    <text evidence="1">The sequence shown here is derived from an EMBL/GenBank/DDBJ whole genome shotgun (WGS) entry which is preliminary data.</text>
</comment>
<gene>
    <name evidence="1" type="ORF">GU90_13425</name>
</gene>
<keyword evidence="1" id="KW-0378">Hydrolase</keyword>
<dbReference type="OrthoDB" id="9812856at2"/>
<dbReference type="AlphaFoldDB" id="A0A073AY11"/>
<dbReference type="RefSeq" id="WP_029721994.1">
    <property type="nucleotide sequence ID" value="NZ_JNVU01000031.1"/>
</dbReference>
<keyword evidence="2" id="KW-1185">Reference proteome</keyword>